<evidence type="ECO:0000256" key="11">
    <source>
        <dbReference type="RuleBase" id="RU363110"/>
    </source>
</evidence>
<feature type="transmembrane region" description="Helical" evidence="11">
    <location>
        <begin position="169"/>
        <end position="185"/>
    </location>
</feature>
<evidence type="ECO:0000256" key="7">
    <source>
        <dbReference type="ARBA" id="ARBA00022824"/>
    </source>
</evidence>
<dbReference type="OMA" id="YLAPPFG"/>
<feature type="transmembrane region" description="Helical" evidence="11">
    <location>
        <begin position="45"/>
        <end position="64"/>
    </location>
</feature>
<feature type="transmembrane region" description="Helical" evidence="11">
    <location>
        <begin position="215"/>
        <end position="242"/>
    </location>
</feature>
<feature type="transmembrane region" description="Helical" evidence="11">
    <location>
        <begin position="441"/>
        <end position="459"/>
    </location>
</feature>
<keyword evidence="4 11" id="KW-0328">Glycosyltransferase</keyword>
<evidence type="ECO:0000313" key="14">
    <source>
        <dbReference type="Proteomes" id="UP000054350"/>
    </source>
</evidence>
<reference evidence="14" key="2">
    <citation type="submission" date="2009-11" db="EMBL/GenBank/DDBJ databases">
        <title>The Genome Sequence of Allomyces macrogynus strain ATCC 38327.</title>
        <authorList>
            <consortium name="The Broad Institute Genome Sequencing Platform"/>
            <person name="Russ C."/>
            <person name="Cuomo C."/>
            <person name="Shea T."/>
            <person name="Young S.K."/>
            <person name="Zeng Q."/>
            <person name="Koehrsen M."/>
            <person name="Haas B."/>
            <person name="Borodovsky M."/>
            <person name="Guigo R."/>
            <person name="Alvarado L."/>
            <person name="Berlin A."/>
            <person name="Borenstein D."/>
            <person name="Chen Z."/>
            <person name="Engels R."/>
            <person name="Freedman E."/>
            <person name="Gellesch M."/>
            <person name="Goldberg J."/>
            <person name="Griggs A."/>
            <person name="Gujja S."/>
            <person name="Heiman D."/>
            <person name="Hepburn T."/>
            <person name="Howarth C."/>
            <person name="Jen D."/>
            <person name="Larson L."/>
            <person name="Lewis B."/>
            <person name="Mehta T."/>
            <person name="Park D."/>
            <person name="Pearson M."/>
            <person name="Roberts A."/>
            <person name="Saif S."/>
            <person name="Shenoy N."/>
            <person name="Sisk P."/>
            <person name="Stolte C."/>
            <person name="Sykes S."/>
            <person name="Walk T."/>
            <person name="White J."/>
            <person name="Yandava C."/>
            <person name="Burger G."/>
            <person name="Gray M.W."/>
            <person name="Holland P.W.H."/>
            <person name="King N."/>
            <person name="Lang F.B.F."/>
            <person name="Roger A.J."/>
            <person name="Ruiz-Trillo I."/>
            <person name="Lander E."/>
            <person name="Nusbaum C."/>
        </authorList>
    </citation>
    <scope>NUCLEOTIDE SEQUENCE [LARGE SCALE GENOMIC DNA]</scope>
    <source>
        <strain evidence="14">ATCC 38327</strain>
    </source>
</reference>
<dbReference type="Proteomes" id="UP000054350">
    <property type="component" value="Unassembled WGS sequence"/>
</dbReference>
<dbReference type="EC" id="2.4.1.-" evidence="11"/>
<evidence type="ECO:0000256" key="6">
    <source>
        <dbReference type="ARBA" id="ARBA00022692"/>
    </source>
</evidence>
<evidence type="ECO:0000256" key="4">
    <source>
        <dbReference type="ARBA" id="ARBA00022676"/>
    </source>
</evidence>
<keyword evidence="8 11" id="KW-1133">Transmembrane helix</keyword>
<keyword evidence="9 11" id="KW-0472">Membrane</keyword>
<dbReference type="GO" id="GO:0005789">
    <property type="term" value="C:endoplasmic reticulum membrane"/>
    <property type="evidence" value="ECO:0007669"/>
    <property type="project" value="UniProtKB-SubCell"/>
</dbReference>
<accession>A0A0L0RWM8</accession>
<dbReference type="AlphaFoldDB" id="A0A0L0RWM8"/>
<evidence type="ECO:0000256" key="1">
    <source>
        <dbReference type="ARBA" id="ARBA00004477"/>
    </source>
</evidence>
<dbReference type="Pfam" id="PF03155">
    <property type="entry name" value="Alg6_Alg8"/>
    <property type="match status" value="1"/>
</dbReference>
<name>A0A0L0RWM8_ALLM3</name>
<keyword evidence="6 11" id="KW-0812">Transmembrane</keyword>
<feature type="compositionally biased region" description="Pro residues" evidence="12">
    <location>
        <begin position="1"/>
        <end position="10"/>
    </location>
</feature>
<dbReference type="VEuPathDB" id="FungiDB:AMAG_00758"/>
<organism evidence="13 14">
    <name type="scientific">Allomyces macrogynus (strain ATCC 38327)</name>
    <name type="common">Allomyces javanicus var. macrogynus</name>
    <dbReference type="NCBI Taxonomy" id="578462"/>
    <lineage>
        <taxon>Eukaryota</taxon>
        <taxon>Fungi</taxon>
        <taxon>Fungi incertae sedis</taxon>
        <taxon>Blastocladiomycota</taxon>
        <taxon>Blastocladiomycetes</taxon>
        <taxon>Blastocladiales</taxon>
        <taxon>Blastocladiaceae</taxon>
        <taxon>Allomyces</taxon>
    </lineage>
</organism>
<keyword evidence="14" id="KW-1185">Reference proteome</keyword>
<comment type="catalytic activity">
    <reaction evidence="10">
        <text>an alpha-D-Glc-(1-&gt;3)-alpha-D-Man-(1-&gt;2)-alpha-D-Man-(1-&gt;2)-alpha-D-Man-(1-&gt;3)-[alpha-D-Man-(1-&gt;2)-alpha-D-Man-(1-&gt;3)-[alpha-D-Man-(1-&gt;2)-alpha-D-Man-(1-&gt;6)]-alpha-D-Man-(1-&gt;6)]-beta-D-Man-(1-&gt;4)-beta-D-GlcNAc-(1-&gt;4)-alpha-D-GlcNAc-diphospho-di-trans,poly-cis-dolichol + a di-trans,poly-cis-dolichyl beta-D-glucosyl phosphate = an alpha-D-Glc-(1-&gt;3)-alpha-D-Glc-(1-&gt;3)-alpha-D-Man-(1-&gt;2)-alpha-D-Man-(1-&gt;2)-alpha-D-Man-(1-&gt;3)-[alpha-D-Man-(1-&gt;2)-alpha-D-Man-(1-&gt;3)-[alpha-D-Man-(1-&gt;2)-alpha-D-Man-(1-&gt;6)]-alpha-D-Man-(1-&gt;6)]-beta-D-Man-(1-&gt;4)-beta-D-GlcNAc-(1-&gt;4)-alpha-D-GlcNAc-diphospho-di-trans,poly-cis-dolichol + a di-trans,poly-cis-dolichyl phosphate + H(+)</text>
        <dbReference type="Rhea" id="RHEA:31307"/>
        <dbReference type="Rhea" id="RHEA-COMP:19498"/>
        <dbReference type="Rhea" id="RHEA-COMP:19502"/>
        <dbReference type="Rhea" id="RHEA-COMP:19521"/>
        <dbReference type="Rhea" id="RHEA-COMP:19522"/>
        <dbReference type="ChEBI" id="CHEBI:15378"/>
        <dbReference type="ChEBI" id="CHEBI:57525"/>
        <dbReference type="ChEBI" id="CHEBI:57683"/>
        <dbReference type="ChEBI" id="CHEBI:132521"/>
        <dbReference type="ChEBI" id="CHEBI:132522"/>
        <dbReference type="EC" id="2.4.1.265"/>
    </reaction>
    <physiologicalReaction direction="left-to-right" evidence="10">
        <dbReference type="Rhea" id="RHEA:31308"/>
    </physiologicalReaction>
</comment>
<dbReference type="PANTHER" id="PTHR12413:SF2">
    <property type="entry name" value="DOLICHYL PYROPHOSPHATE GLC1MAN9GLCNAC2 ALPHA-1,3-GLUCOSYLTRANSFERASE-RELATED"/>
    <property type="match status" value="1"/>
</dbReference>
<proteinExistence type="inferred from homology"/>
<reference evidence="13 14" key="1">
    <citation type="submission" date="2009-11" db="EMBL/GenBank/DDBJ databases">
        <title>Annotation of Allomyces macrogynus ATCC 38327.</title>
        <authorList>
            <consortium name="The Broad Institute Genome Sequencing Platform"/>
            <person name="Russ C."/>
            <person name="Cuomo C."/>
            <person name="Burger G."/>
            <person name="Gray M.W."/>
            <person name="Holland P.W.H."/>
            <person name="King N."/>
            <person name="Lang F.B.F."/>
            <person name="Roger A.J."/>
            <person name="Ruiz-Trillo I."/>
            <person name="Young S.K."/>
            <person name="Zeng Q."/>
            <person name="Gargeya S."/>
            <person name="Fitzgerald M."/>
            <person name="Haas B."/>
            <person name="Abouelleil A."/>
            <person name="Alvarado L."/>
            <person name="Arachchi H.M."/>
            <person name="Berlin A."/>
            <person name="Chapman S.B."/>
            <person name="Gearin G."/>
            <person name="Goldberg J."/>
            <person name="Griggs A."/>
            <person name="Gujja S."/>
            <person name="Hansen M."/>
            <person name="Heiman D."/>
            <person name="Howarth C."/>
            <person name="Larimer J."/>
            <person name="Lui A."/>
            <person name="MacDonald P.J.P."/>
            <person name="McCowen C."/>
            <person name="Montmayeur A."/>
            <person name="Murphy C."/>
            <person name="Neiman D."/>
            <person name="Pearson M."/>
            <person name="Priest M."/>
            <person name="Roberts A."/>
            <person name="Saif S."/>
            <person name="Shea T."/>
            <person name="Sisk P."/>
            <person name="Stolte C."/>
            <person name="Sykes S."/>
            <person name="Wortman J."/>
            <person name="Nusbaum C."/>
            <person name="Birren B."/>
        </authorList>
    </citation>
    <scope>NUCLEOTIDE SEQUENCE [LARGE SCALE GENOMIC DNA]</scope>
    <source>
        <strain evidence="13 14">ATCC 38327</strain>
    </source>
</reference>
<sequence>MDAAARPPPHAARRRWTSRPHRLHEDPHPTAVQPAKSTDARPKRLLVALFAAATAIKLLLAPGYRSTDFEVHRNWLAITHSLPLNQWYYDATSEWTLDYPPFFAYFEWVLAQVAARVADPAMLVVANLNYASWITVVFQRVSVMVTDGTLLAGLTLFFSASDARDRTSAVAPAGILVLLNAGLLIVDHMHFQYNGFMFGLLLIAMALFHRGRPYLGAFVFAALLNFKHIYLYVAPAVFVYLLSGLCLEDGKWHLTRFVTLGLIVVATFAVSLAPFRDHLPQLALRLFPFKRGLCHAYWAPNVWALYAFVDRAAMTVLPRLLGISTRSVAAMTRGLVGDVEFSVFPNVLPVHTLALTVLAQLPGLVSLWRRPTMSNFVRVLVLCGFAAFLFGWHVHEKAVLTMVLPLGLIVVQSMAVSQLAFVLAVVGSYSLFPLVFEVADVTTRWGLLLSFAALLWLALDGHHRRHSHAAFTLPWPVRAYLGGLFLVEWFVVAGHPILLGDKLLARSWRCVTRWRRPGNAAASGSGQSSLLALVRAPDRKSG</sequence>
<gene>
    <name evidence="13" type="ORF">AMAG_00758</name>
</gene>
<evidence type="ECO:0000256" key="3">
    <source>
        <dbReference type="ARBA" id="ARBA00008715"/>
    </source>
</evidence>
<feature type="transmembrane region" description="Helical" evidence="11">
    <location>
        <begin position="130"/>
        <end position="157"/>
    </location>
</feature>
<evidence type="ECO:0000256" key="2">
    <source>
        <dbReference type="ARBA" id="ARBA00004922"/>
    </source>
</evidence>
<feature type="transmembrane region" description="Helical" evidence="11">
    <location>
        <begin position="191"/>
        <end position="208"/>
    </location>
</feature>
<dbReference type="EMBL" id="GG745328">
    <property type="protein sequence ID" value="KNE54807.1"/>
    <property type="molecule type" value="Genomic_DNA"/>
</dbReference>
<protein>
    <recommendedName>
        <fullName evidence="11">Alpha-1,3-glucosyltransferase</fullName>
        <ecNumber evidence="11">2.4.1.-</ecNumber>
    </recommendedName>
</protein>
<feature type="region of interest" description="Disordered" evidence="12">
    <location>
        <begin position="1"/>
        <end position="38"/>
    </location>
</feature>
<evidence type="ECO:0000256" key="10">
    <source>
        <dbReference type="ARBA" id="ARBA00047346"/>
    </source>
</evidence>
<feature type="transmembrane region" description="Helical" evidence="11">
    <location>
        <begin position="254"/>
        <end position="275"/>
    </location>
</feature>
<dbReference type="UniPathway" id="UPA00378"/>
<dbReference type="eggNOG" id="KOG2576">
    <property type="taxonomic scope" value="Eukaryota"/>
</dbReference>
<feature type="compositionally biased region" description="Basic residues" evidence="12">
    <location>
        <begin position="11"/>
        <end position="22"/>
    </location>
</feature>
<feature type="transmembrane region" description="Helical" evidence="11">
    <location>
        <begin position="479"/>
        <end position="499"/>
    </location>
</feature>
<evidence type="ECO:0000256" key="12">
    <source>
        <dbReference type="SAM" id="MobiDB-lite"/>
    </source>
</evidence>
<comment type="subcellular location">
    <subcellularLocation>
        <location evidence="1 11">Endoplasmic reticulum membrane</location>
        <topology evidence="1 11">Multi-pass membrane protein</topology>
    </subcellularLocation>
</comment>
<dbReference type="PANTHER" id="PTHR12413">
    <property type="entry name" value="DOLICHYL GLYCOSYLTRANSFERASE"/>
    <property type="match status" value="1"/>
</dbReference>
<comment type="similarity">
    <text evidence="3 11">Belongs to the ALG6/ALG8 glucosyltransferase family.</text>
</comment>
<keyword evidence="7 11" id="KW-0256">Endoplasmic reticulum</keyword>
<comment type="pathway">
    <text evidence="2 11">Protein modification; protein glycosylation.</text>
</comment>
<dbReference type="GO" id="GO:0042283">
    <property type="term" value="F:dolichyl pyrophosphate Glc1Man9GlcNAc2 alpha-1,3-glucosyltransferase activity"/>
    <property type="evidence" value="ECO:0007669"/>
    <property type="project" value="UniProtKB-EC"/>
</dbReference>
<dbReference type="InterPro" id="IPR004856">
    <property type="entry name" value="Glyco_trans_ALG6/ALG8"/>
</dbReference>
<dbReference type="OrthoDB" id="1689333at2759"/>
<feature type="transmembrane region" description="Helical" evidence="11">
    <location>
        <begin position="406"/>
        <end position="429"/>
    </location>
</feature>
<evidence type="ECO:0000256" key="9">
    <source>
        <dbReference type="ARBA" id="ARBA00023136"/>
    </source>
</evidence>
<feature type="transmembrane region" description="Helical" evidence="11">
    <location>
        <begin position="375"/>
        <end position="394"/>
    </location>
</feature>
<evidence type="ECO:0000256" key="5">
    <source>
        <dbReference type="ARBA" id="ARBA00022679"/>
    </source>
</evidence>
<evidence type="ECO:0000256" key="8">
    <source>
        <dbReference type="ARBA" id="ARBA00022989"/>
    </source>
</evidence>
<feature type="transmembrane region" description="Helical" evidence="11">
    <location>
        <begin position="348"/>
        <end position="368"/>
    </location>
</feature>
<keyword evidence="5 11" id="KW-0808">Transferase</keyword>
<dbReference type="GO" id="GO:0006487">
    <property type="term" value="P:protein N-linked glycosylation"/>
    <property type="evidence" value="ECO:0007669"/>
    <property type="project" value="TreeGrafter"/>
</dbReference>
<dbReference type="STRING" id="578462.A0A0L0RWM8"/>
<evidence type="ECO:0000313" key="13">
    <source>
        <dbReference type="EMBL" id="KNE54807.1"/>
    </source>
</evidence>